<evidence type="ECO:0000259" key="5">
    <source>
        <dbReference type="SMART" id="SM00861"/>
    </source>
</evidence>
<sequence>MTTMRDAFGQVLVELGKIRNDFVVLDADVAGGTGTQPFKEAFPDRFIQCAIAEQNMMSVAAGLSTTGIIPIVTCYSVFASMRAIEQARNSVAYPKFNVKIIASHVGLDVGPDGPSHQAMEDLAIYRSIANFRVVSPADPAELKKALPSILSSEGPIYMRTGRSTLPTIFDDALAFKIGRANVVRDGADCTIIAVGVMVARALVASGELEAQGIKCRVVNMSTIKPIDRNVIKDSAEKTGAIVTAEDHNILGGLGGAVAEVVCDTVPVPVERVGIKDTFAESGEPEDLAAKYGLDSNAIKAAVLRVIARKKNATK</sequence>
<keyword evidence="3 6" id="KW-0808">Transferase</keyword>
<dbReference type="EC" id="2.2.1.1" evidence="6"/>
<dbReference type="FunFam" id="3.40.50.970:FF:000129">
    <property type="entry name" value="Transketolase"/>
    <property type="match status" value="1"/>
</dbReference>
<dbReference type="Gene3D" id="3.40.50.970">
    <property type="match status" value="1"/>
</dbReference>
<organism evidence="6">
    <name type="scientific">hydrothermal vent metagenome</name>
    <dbReference type="NCBI Taxonomy" id="652676"/>
    <lineage>
        <taxon>unclassified sequences</taxon>
        <taxon>metagenomes</taxon>
        <taxon>ecological metagenomes</taxon>
    </lineage>
</organism>
<dbReference type="InterPro" id="IPR033248">
    <property type="entry name" value="Transketolase_C"/>
</dbReference>
<dbReference type="CDD" id="cd07033">
    <property type="entry name" value="TPP_PYR_DXS_TK_like"/>
    <property type="match status" value="1"/>
</dbReference>
<name>A0A3B0QZM3_9ZZZZ</name>
<dbReference type="GO" id="GO:0004802">
    <property type="term" value="F:transketolase activity"/>
    <property type="evidence" value="ECO:0007669"/>
    <property type="project" value="UniProtKB-EC"/>
</dbReference>
<evidence type="ECO:0000256" key="3">
    <source>
        <dbReference type="ARBA" id="ARBA00022679"/>
    </source>
</evidence>
<keyword evidence="4" id="KW-0786">Thiamine pyrophosphate</keyword>
<protein>
    <submittedName>
        <fullName evidence="6">Transketolase, C-terminal section</fullName>
        <ecNumber evidence="6">2.2.1.1</ecNumber>
    </submittedName>
</protein>
<dbReference type="InterPro" id="IPR009014">
    <property type="entry name" value="Transketo_C/PFOR_II"/>
</dbReference>
<feature type="domain" description="Transketolase-like pyrimidine-binding" evidence="5">
    <location>
        <begin position="2"/>
        <end position="167"/>
    </location>
</feature>
<evidence type="ECO:0000256" key="1">
    <source>
        <dbReference type="ARBA" id="ARBA00001964"/>
    </source>
</evidence>
<dbReference type="EMBL" id="UOEA01000090">
    <property type="protein sequence ID" value="VAV85559.1"/>
    <property type="molecule type" value="Genomic_DNA"/>
</dbReference>
<dbReference type="Gene3D" id="3.40.50.920">
    <property type="match status" value="1"/>
</dbReference>
<dbReference type="AlphaFoldDB" id="A0A3B0QZM3"/>
<dbReference type="SUPFAM" id="SSF52518">
    <property type="entry name" value="Thiamin diphosphate-binding fold (THDP-binding)"/>
    <property type="match status" value="1"/>
</dbReference>
<dbReference type="PANTHER" id="PTHR43825">
    <property type="entry name" value="PYRUVATE DEHYDROGENASE E1 COMPONENT"/>
    <property type="match status" value="1"/>
</dbReference>
<dbReference type="Pfam" id="PF02779">
    <property type="entry name" value="Transket_pyr"/>
    <property type="match status" value="1"/>
</dbReference>
<dbReference type="Pfam" id="PF02780">
    <property type="entry name" value="Transketolase_C"/>
    <property type="match status" value="1"/>
</dbReference>
<comment type="cofactor">
    <cofactor evidence="1">
        <name>thiamine diphosphate</name>
        <dbReference type="ChEBI" id="CHEBI:58937"/>
    </cofactor>
</comment>
<accession>A0A3B0QZM3</accession>
<dbReference type="InterPro" id="IPR051157">
    <property type="entry name" value="PDH/Transketolase"/>
</dbReference>
<reference evidence="6" key="1">
    <citation type="submission" date="2018-06" db="EMBL/GenBank/DDBJ databases">
        <authorList>
            <person name="Zhirakovskaya E."/>
        </authorList>
    </citation>
    <scope>NUCLEOTIDE SEQUENCE</scope>
</reference>
<comment type="similarity">
    <text evidence="2">Belongs to the transketolase family.</text>
</comment>
<evidence type="ECO:0000313" key="6">
    <source>
        <dbReference type="EMBL" id="VAV85559.1"/>
    </source>
</evidence>
<proteinExistence type="inferred from homology"/>
<gene>
    <name evidence="6" type="ORF">MNBD_DELTA01-352</name>
</gene>
<dbReference type="SUPFAM" id="SSF52922">
    <property type="entry name" value="TK C-terminal domain-like"/>
    <property type="match status" value="1"/>
</dbReference>
<evidence type="ECO:0000256" key="2">
    <source>
        <dbReference type="ARBA" id="ARBA00007131"/>
    </source>
</evidence>
<dbReference type="PROSITE" id="PS00802">
    <property type="entry name" value="TRANSKETOLASE_2"/>
    <property type="match status" value="1"/>
</dbReference>
<dbReference type="InterPro" id="IPR005475">
    <property type="entry name" value="Transketolase-like_Pyr-bd"/>
</dbReference>
<dbReference type="SMART" id="SM00861">
    <property type="entry name" value="Transket_pyr"/>
    <property type="match status" value="1"/>
</dbReference>
<dbReference type="InterPro" id="IPR020826">
    <property type="entry name" value="Transketolase_BS"/>
</dbReference>
<evidence type="ECO:0000256" key="4">
    <source>
        <dbReference type="ARBA" id="ARBA00023052"/>
    </source>
</evidence>
<dbReference type="PANTHER" id="PTHR43825:SF1">
    <property type="entry name" value="TRANSKETOLASE-LIKE PYRIMIDINE-BINDING DOMAIN-CONTAINING PROTEIN"/>
    <property type="match status" value="1"/>
</dbReference>
<dbReference type="InterPro" id="IPR029061">
    <property type="entry name" value="THDP-binding"/>
</dbReference>